<dbReference type="InterPro" id="IPR045529">
    <property type="entry name" value="DUF6469"/>
</dbReference>
<feature type="domain" description="DNA2/NAM7 helicase helicase" evidence="5">
    <location>
        <begin position="539"/>
        <end position="616"/>
    </location>
</feature>
<name>A0ABC9APX7_9POAL</name>
<dbReference type="EMBL" id="OZ075131">
    <property type="protein sequence ID" value="CAL4981725.1"/>
    <property type="molecule type" value="Genomic_DNA"/>
</dbReference>
<evidence type="ECO:0000313" key="8">
    <source>
        <dbReference type="EMBL" id="CAL4981725.1"/>
    </source>
</evidence>
<dbReference type="Pfam" id="PF13087">
    <property type="entry name" value="AAA_12"/>
    <property type="match status" value="1"/>
</dbReference>
<keyword evidence="3" id="KW-0347">Helicase</keyword>
<protein>
    <submittedName>
        <fullName evidence="8">Uncharacterized protein</fullName>
    </submittedName>
</protein>
<dbReference type="GO" id="GO:0005524">
    <property type="term" value="F:ATP binding"/>
    <property type="evidence" value="ECO:0007669"/>
    <property type="project" value="UniProtKB-KW"/>
</dbReference>
<reference evidence="8 9" key="2">
    <citation type="submission" date="2024-10" db="EMBL/GenBank/DDBJ databases">
        <authorList>
            <person name="Ryan C."/>
        </authorList>
    </citation>
    <scope>NUCLEOTIDE SEQUENCE [LARGE SCALE GENOMIC DNA]</scope>
</reference>
<evidence type="ECO:0000256" key="3">
    <source>
        <dbReference type="ARBA" id="ARBA00022806"/>
    </source>
</evidence>
<evidence type="ECO:0000313" key="9">
    <source>
        <dbReference type="Proteomes" id="UP001497457"/>
    </source>
</evidence>
<keyword evidence="1" id="KW-0547">Nucleotide-binding</keyword>
<dbReference type="GO" id="GO:0005694">
    <property type="term" value="C:chromosome"/>
    <property type="evidence" value="ECO:0007669"/>
    <property type="project" value="UniProtKB-ARBA"/>
</dbReference>
<dbReference type="GO" id="GO:0016787">
    <property type="term" value="F:hydrolase activity"/>
    <property type="evidence" value="ECO:0007669"/>
    <property type="project" value="UniProtKB-KW"/>
</dbReference>
<evidence type="ECO:0000259" key="7">
    <source>
        <dbReference type="Pfam" id="PF20073"/>
    </source>
</evidence>
<organism evidence="8 9">
    <name type="scientific">Urochloa decumbens</name>
    <dbReference type="NCBI Taxonomy" id="240449"/>
    <lineage>
        <taxon>Eukaryota</taxon>
        <taxon>Viridiplantae</taxon>
        <taxon>Streptophyta</taxon>
        <taxon>Embryophyta</taxon>
        <taxon>Tracheophyta</taxon>
        <taxon>Spermatophyta</taxon>
        <taxon>Magnoliopsida</taxon>
        <taxon>Liliopsida</taxon>
        <taxon>Poales</taxon>
        <taxon>Poaceae</taxon>
        <taxon>PACMAD clade</taxon>
        <taxon>Panicoideae</taxon>
        <taxon>Panicodae</taxon>
        <taxon>Paniceae</taxon>
        <taxon>Melinidinae</taxon>
        <taxon>Urochloa</taxon>
    </lineage>
</organism>
<dbReference type="PANTHER" id="PTHR10887:SF449">
    <property type="entry name" value="UVRD-LIKE HELICASE ATP-BINDING DOMAIN-CONTAINING PROTEIN"/>
    <property type="match status" value="1"/>
</dbReference>
<accession>A0ABC9APX7</accession>
<feature type="domain" description="DNA2/NAM7 helicase-like C-terminal" evidence="6">
    <location>
        <begin position="624"/>
        <end position="818"/>
    </location>
</feature>
<reference evidence="9" key="1">
    <citation type="submission" date="2024-06" db="EMBL/GenBank/DDBJ databases">
        <authorList>
            <person name="Ryan C."/>
        </authorList>
    </citation>
    <scope>NUCLEOTIDE SEQUENCE [LARGE SCALE GENOMIC DNA]</scope>
</reference>
<feature type="domain" description="DUF6469" evidence="7">
    <location>
        <begin position="88"/>
        <end position="188"/>
    </location>
</feature>
<dbReference type="InterPro" id="IPR027417">
    <property type="entry name" value="P-loop_NTPase"/>
</dbReference>
<sequence>MDTRHETAELDHNLTATPDSQVEKIPETFTSLENYLDSFTYPLIEEAHADILSSLKSYHHSQFIEVIIMQKLDHEMSMFCFEAAEPKNDKSREAYAPMKDDIIVLSRRKPYDLSDLSQDKASYVLGVIRKGGEDDEDLPSNCFIVSFSSAHDVEADTKTNIHKEPLFAVFLLNMNTYNRIWRCLQLQRQHGIPIGVSTKANKNDIMHAVWKNIKPTAIAEDVYSSCSQLSQCLPQLVDDLGLEKFNLNESQLNAVADCVSVMGSHENPSLKLIWGPPGTGKTKTISTILWTMLLKGCRTLTCAPTNTGVLEVASRLVKLVGERSNGINGCFLSDIILLGNKKRMEIDNDHDDLAAVFLDSRADRLLQCFVPNTGWRHSLCSLMDLLAEPLTKYQIYAEDLEGHGRKNLVMPFEEFVKSTYSRLASNLCRCIKILCNDFPRNPTMERVFQRMSGVVNLMDILGEMINEYAADEVWSGELIDIWREEGDEPAHWRRLVDSVCTGQCMESKFKIARSLCIQELRYLYNNLELPADCYSTRSVQIYLLQRVKSILCTVSSSFRLYNVPMEESLIPLKFLVVDEAAQLKECETLIPLQLPFIRHAVFIGDECQLPALVKSEISDHAAFGRSIFERLSSLGYNRHLLNIQYRMHPEISKFPVARFYGNKISDGPNVMSNSYKRNFLGGQMFGPYSFINVDGWHETTEHGRSHKNMIEVAVVSKIVQKLFQESISSGRRLSVGVVSPYNAQVRAIQQNLEKSCSDLHGFSLKIRSVDGFQGAEEDIIIVSTVRSNVAGKIGFLKNENRTNVALTRSKHCLWILGNGTTLSNRRSIWQDIVENAKRRDCFFDAKNDKDLSNIIDEAVVQIDSAANLHKMDSMHISRPRFEETRAKYIP</sequence>
<proteinExistence type="predicted"/>
<dbReference type="Gene3D" id="3.40.50.300">
    <property type="entry name" value="P-loop containing nucleotide triphosphate hydrolases"/>
    <property type="match status" value="2"/>
</dbReference>
<dbReference type="PANTHER" id="PTHR10887">
    <property type="entry name" value="DNA2/NAM7 HELICASE FAMILY"/>
    <property type="match status" value="1"/>
</dbReference>
<dbReference type="SUPFAM" id="SSF52540">
    <property type="entry name" value="P-loop containing nucleoside triphosphate hydrolases"/>
    <property type="match status" value="1"/>
</dbReference>
<dbReference type="Pfam" id="PF13086">
    <property type="entry name" value="AAA_11"/>
    <property type="match status" value="2"/>
</dbReference>
<dbReference type="GO" id="GO:0004386">
    <property type="term" value="F:helicase activity"/>
    <property type="evidence" value="ECO:0007669"/>
    <property type="project" value="UniProtKB-KW"/>
</dbReference>
<dbReference type="FunFam" id="3.40.50.300:FF:000326">
    <property type="entry name" value="P-loop containing nucleoside triphosphate hydrolase"/>
    <property type="match status" value="1"/>
</dbReference>
<evidence type="ECO:0000259" key="6">
    <source>
        <dbReference type="Pfam" id="PF13087"/>
    </source>
</evidence>
<dbReference type="InterPro" id="IPR045055">
    <property type="entry name" value="DNA2/NAM7-like"/>
</dbReference>
<evidence type="ECO:0000259" key="5">
    <source>
        <dbReference type="Pfam" id="PF13086"/>
    </source>
</evidence>
<gene>
    <name evidence="8" type="ORF">URODEC1_LOCUS56272</name>
</gene>
<dbReference type="InterPro" id="IPR047187">
    <property type="entry name" value="SF1_C_Upf1"/>
</dbReference>
<dbReference type="Proteomes" id="UP001497457">
    <property type="component" value="Chromosome 21rd"/>
</dbReference>
<dbReference type="InterPro" id="IPR041677">
    <property type="entry name" value="DNA2/NAM7_AAA_11"/>
</dbReference>
<evidence type="ECO:0000256" key="1">
    <source>
        <dbReference type="ARBA" id="ARBA00022741"/>
    </source>
</evidence>
<feature type="domain" description="DNA2/NAM7 helicase helicase" evidence="5">
    <location>
        <begin position="246"/>
        <end position="365"/>
    </location>
</feature>
<evidence type="ECO:0000256" key="4">
    <source>
        <dbReference type="ARBA" id="ARBA00022840"/>
    </source>
</evidence>
<keyword evidence="4" id="KW-0067">ATP-binding</keyword>
<dbReference type="InterPro" id="IPR041679">
    <property type="entry name" value="DNA2/NAM7-like_C"/>
</dbReference>
<keyword evidence="9" id="KW-1185">Reference proteome</keyword>
<keyword evidence="2" id="KW-0378">Hydrolase</keyword>
<dbReference type="Pfam" id="PF20073">
    <property type="entry name" value="DUF6469"/>
    <property type="match status" value="1"/>
</dbReference>
<dbReference type="AlphaFoldDB" id="A0ABC9APX7"/>
<evidence type="ECO:0000256" key="2">
    <source>
        <dbReference type="ARBA" id="ARBA00022801"/>
    </source>
</evidence>
<dbReference type="CDD" id="cd18808">
    <property type="entry name" value="SF1_C_Upf1"/>
    <property type="match status" value="1"/>
</dbReference>